<sequence>MGERSVVPGLPALVFAALTGTMAMMAFVAVIGPVVRLLGLAEWHAGLSVTAAGVLWMLSARRWGVLSDRVGRKRVLLIALAAYVVIYVALAVFVDTALARPPALWLSVAVLVGTRALVGLFYAAVPPTAAALVADGAAPGQRAAAMAKLGSANALGMVVGPAAAGWIAFHQLSLTLYVAAVLPLLSLAVIAWRLPADAPRTPANTAPRTPLHWADPRLRLPILAVFAAMVSVTIAQVTVGFFAIDRLHLSPADGARAAGLALTAVGVGLILAQGLVMKLTGVPARRWIAIGALISGVGFASVALVESRWALLAAYAVAAFGMGFVFPSFQALAADSVQAHEQGAAAGTVASVQGLGMVIGPMLGTLLYQWRPSAPYLLVGALLVLLSIAALRHRAGAAA</sequence>
<dbReference type="PANTHER" id="PTHR23546:SF1">
    <property type="entry name" value="MEMBRANE PROTEIN"/>
    <property type="match status" value="1"/>
</dbReference>
<feature type="transmembrane region" description="Helical" evidence="5">
    <location>
        <begin position="75"/>
        <end position="98"/>
    </location>
</feature>
<dbReference type="InterPro" id="IPR036259">
    <property type="entry name" value="MFS_trans_sf"/>
</dbReference>
<feature type="domain" description="Major facilitator superfamily (MFS) profile" evidence="6">
    <location>
        <begin position="9"/>
        <end position="398"/>
    </location>
</feature>
<evidence type="ECO:0000313" key="8">
    <source>
        <dbReference type="Proteomes" id="UP001605261"/>
    </source>
</evidence>
<feature type="transmembrane region" description="Helical" evidence="5">
    <location>
        <begin position="43"/>
        <end position="63"/>
    </location>
</feature>
<dbReference type="InterPro" id="IPR020846">
    <property type="entry name" value="MFS_dom"/>
</dbReference>
<gene>
    <name evidence="7" type="ORF">ACEU0G_002736</name>
</gene>
<dbReference type="Proteomes" id="UP001605261">
    <property type="component" value="Unassembled WGS sequence"/>
</dbReference>
<dbReference type="InterPro" id="IPR011701">
    <property type="entry name" value="MFS"/>
</dbReference>
<name>A0ABW7CVE3_9GAMM</name>
<evidence type="ECO:0000313" key="7">
    <source>
        <dbReference type="EMBL" id="MFG6108744.1"/>
    </source>
</evidence>
<proteinExistence type="predicted"/>
<dbReference type="Gene3D" id="1.20.1250.20">
    <property type="entry name" value="MFS general substrate transporter like domains"/>
    <property type="match status" value="1"/>
</dbReference>
<dbReference type="PROSITE" id="PS50850">
    <property type="entry name" value="MFS"/>
    <property type="match status" value="1"/>
</dbReference>
<feature type="transmembrane region" description="Helical" evidence="5">
    <location>
        <begin position="174"/>
        <end position="192"/>
    </location>
</feature>
<dbReference type="Pfam" id="PF07690">
    <property type="entry name" value="MFS_1"/>
    <property type="match status" value="1"/>
</dbReference>
<feature type="transmembrane region" description="Helical" evidence="5">
    <location>
        <begin position="344"/>
        <end position="368"/>
    </location>
</feature>
<reference evidence="7 8" key="1">
    <citation type="submission" date="2024-09" db="EMBL/GenBank/DDBJ databases">
        <authorList>
            <consortium name="All-Russian atlas of soil microorganisms"/>
            <consortium name="as a basis for the search for new antimicrobial producers and enzymes with unique properties"/>
            <person name="Sokolova E.A."/>
            <person name="Voronina E.N."/>
        </authorList>
    </citation>
    <scope>NUCLEOTIDE SEQUENCE [LARGE SCALE GENOMIC DNA]</scope>
    <source>
        <strain evidence="7 8">AF-22b-331.1</strain>
    </source>
</reference>
<feature type="transmembrane region" description="Helical" evidence="5">
    <location>
        <begin position="311"/>
        <end position="332"/>
    </location>
</feature>
<evidence type="ECO:0000256" key="1">
    <source>
        <dbReference type="ARBA" id="ARBA00004141"/>
    </source>
</evidence>
<feature type="transmembrane region" description="Helical" evidence="5">
    <location>
        <begin position="104"/>
        <end position="125"/>
    </location>
</feature>
<keyword evidence="4 5" id="KW-0472">Membrane</keyword>
<evidence type="ECO:0000256" key="3">
    <source>
        <dbReference type="ARBA" id="ARBA00022989"/>
    </source>
</evidence>
<evidence type="ECO:0000256" key="2">
    <source>
        <dbReference type="ARBA" id="ARBA00022692"/>
    </source>
</evidence>
<dbReference type="InterPro" id="IPR001958">
    <property type="entry name" value="Tet-R_TetA/multi-R_MdtG-like"/>
</dbReference>
<evidence type="ECO:0000259" key="6">
    <source>
        <dbReference type="PROSITE" id="PS50850"/>
    </source>
</evidence>
<dbReference type="PANTHER" id="PTHR23546">
    <property type="entry name" value="TRANSPORT PROTEIN"/>
    <property type="match status" value="1"/>
</dbReference>
<feature type="transmembrane region" description="Helical" evidence="5">
    <location>
        <begin position="256"/>
        <end position="275"/>
    </location>
</feature>
<keyword evidence="3 5" id="KW-1133">Transmembrane helix</keyword>
<feature type="transmembrane region" description="Helical" evidence="5">
    <location>
        <begin position="222"/>
        <end position="244"/>
    </location>
</feature>
<evidence type="ECO:0000256" key="4">
    <source>
        <dbReference type="ARBA" id="ARBA00023136"/>
    </source>
</evidence>
<comment type="subcellular location">
    <subcellularLocation>
        <location evidence="1">Membrane</location>
        <topology evidence="1">Multi-pass membrane protein</topology>
    </subcellularLocation>
</comment>
<dbReference type="RefSeq" id="WP_259202776.1">
    <property type="nucleotide sequence ID" value="NZ_JBHGCJ010000003.1"/>
</dbReference>
<feature type="transmembrane region" description="Helical" evidence="5">
    <location>
        <begin position="287"/>
        <end position="305"/>
    </location>
</feature>
<organism evidence="7 8">
    <name type="scientific">Stenotrophomonas nematodicola</name>
    <dbReference type="NCBI Taxonomy" id="2656746"/>
    <lineage>
        <taxon>Bacteria</taxon>
        <taxon>Pseudomonadati</taxon>
        <taxon>Pseudomonadota</taxon>
        <taxon>Gammaproteobacteria</taxon>
        <taxon>Lysobacterales</taxon>
        <taxon>Lysobacteraceae</taxon>
        <taxon>Stenotrophomonas</taxon>
    </lineage>
</organism>
<feature type="transmembrane region" description="Helical" evidence="5">
    <location>
        <begin position="146"/>
        <end position="168"/>
    </location>
</feature>
<keyword evidence="2 5" id="KW-0812">Transmembrane</keyword>
<feature type="transmembrane region" description="Helical" evidence="5">
    <location>
        <begin position="12"/>
        <end position="31"/>
    </location>
</feature>
<comment type="caution">
    <text evidence="7">The sequence shown here is derived from an EMBL/GenBank/DDBJ whole genome shotgun (WGS) entry which is preliminary data.</text>
</comment>
<keyword evidence="8" id="KW-1185">Reference proteome</keyword>
<accession>A0ABW7CVE3</accession>
<dbReference type="SUPFAM" id="SSF103473">
    <property type="entry name" value="MFS general substrate transporter"/>
    <property type="match status" value="1"/>
</dbReference>
<dbReference type="PRINTS" id="PR01035">
    <property type="entry name" value="TCRTETA"/>
</dbReference>
<feature type="transmembrane region" description="Helical" evidence="5">
    <location>
        <begin position="374"/>
        <end position="391"/>
    </location>
</feature>
<evidence type="ECO:0000256" key="5">
    <source>
        <dbReference type="SAM" id="Phobius"/>
    </source>
</evidence>
<protein>
    <submittedName>
        <fullName evidence="7">MFS transporter</fullName>
    </submittedName>
</protein>
<dbReference type="EMBL" id="JBHGCJ010000003">
    <property type="protein sequence ID" value="MFG6108744.1"/>
    <property type="molecule type" value="Genomic_DNA"/>
</dbReference>